<name>A0ABS7YSM8_9VIBR</name>
<comment type="caution">
    <text evidence="6">The sequence shown here is derived from an EMBL/GenBank/DDBJ whole genome shotgun (WGS) entry which is preliminary data.</text>
</comment>
<comment type="similarity">
    <text evidence="1">Belongs to the LysR transcriptional regulatory family.</text>
</comment>
<feature type="domain" description="HTH lysR-type" evidence="5">
    <location>
        <begin position="1"/>
        <end position="61"/>
    </location>
</feature>
<dbReference type="SUPFAM" id="SSF53850">
    <property type="entry name" value="Periplasmic binding protein-like II"/>
    <property type="match status" value="1"/>
</dbReference>
<keyword evidence="2" id="KW-0805">Transcription regulation</keyword>
<protein>
    <submittedName>
        <fullName evidence="6">LysR family transcriptional regulator</fullName>
    </submittedName>
</protein>
<keyword evidence="7" id="KW-1185">Reference proteome</keyword>
<dbReference type="Gene3D" id="1.10.10.10">
    <property type="entry name" value="Winged helix-like DNA-binding domain superfamily/Winged helix DNA-binding domain"/>
    <property type="match status" value="1"/>
</dbReference>
<dbReference type="Pfam" id="PF03466">
    <property type="entry name" value="LysR_substrate"/>
    <property type="match status" value="1"/>
</dbReference>
<dbReference type="SUPFAM" id="SSF46785">
    <property type="entry name" value="Winged helix' DNA-binding domain"/>
    <property type="match status" value="1"/>
</dbReference>
<dbReference type="PRINTS" id="PR00039">
    <property type="entry name" value="HTHLYSR"/>
</dbReference>
<dbReference type="InterPro" id="IPR058163">
    <property type="entry name" value="LysR-type_TF_proteobact-type"/>
</dbReference>
<dbReference type="InterPro" id="IPR036388">
    <property type="entry name" value="WH-like_DNA-bd_sf"/>
</dbReference>
<dbReference type="InterPro" id="IPR000847">
    <property type="entry name" value="LysR_HTH_N"/>
</dbReference>
<accession>A0ABS7YSM8</accession>
<dbReference type="InterPro" id="IPR005119">
    <property type="entry name" value="LysR_subst-bd"/>
</dbReference>
<dbReference type="PANTHER" id="PTHR30537">
    <property type="entry name" value="HTH-TYPE TRANSCRIPTIONAL REGULATOR"/>
    <property type="match status" value="1"/>
</dbReference>
<organism evidence="6 7">
    <name type="scientific">Vibrio tritonius</name>
    <dbReference type="NCBI Taxonomy" id="1435069"/>
    <lineage>
        <taxon>Bacteria</taxon>
        <taxon>Pseudomonadati</taxon>
        <taxon>Pseudomonadota</taxon>
        <taxon>Gammaproteobacteria</taxon>
        <taxon>Vibrionales</taxon>
        <taxon>Vibrionaceae</taxon>
        <taxon>Vibrio</taxon>
    </lineage>
</organism>
<evidence type="ECO:0000256" key="3">
    <source>
        <dbReference type="ARBA" id="ARBA00023125"/>
    </source>
</evidence>
<dbReference type="PANTHER" id="PTHR30537:SF1">
    <property type="entry name" value="HTH-TYPE TRANSCRIPTIONAL REGULATOR PGRR"/>
    <property type="match status" value="1"/>
</dbReference>
<keyword evidence="4" id="KW-0804">Transcription</keyword>
<evidence type="ECO:0000256" key="4">
    <source>
        <dbReference type="ARBA" id="ARBA00023163"/>
    </source>
</evidence>
<dbReference type="RefSeq" id="WP_225251601.1">
    <property type="nucleotide sequence ID" value="NZ_JAIWIU010000144.1"/>
</dbReference>
<sequence>MDKSYYGQLHVFQTIALEGSISAAAKKLGVAVPSVSQSLKLLEQKIGVPLFQRTTRKIQLTEAGTMLLNSTLESMQTLNQAINEVQQFGSSPSGVVKITLARYSYQLMLKPYFAEFCQLYPDIQLEISVFDGTINLVEQGYDLGIRFGNTVEEGMVARQIFPSIREGLYASASYVEQFGIPKAPSELIGHKLVGYRFITANRLYPLTLIENGHEINVEMPTQLVTNDIDVMNDAIRSGVGIGRIFEPIAKSQSDYHQFIPVLQSHWISHPPVYLYYLQHSQKARRVKVLIDFLVGKMQEISI</sequence>
<dbReference type="EMBL" id="JAIWIU010000144">
    <property type="protein sequence ID" value="MCA2018042.1"/>
    <property type="molecule type" value="Genomic_DNA"/>
</dbReference>
<evidence type="ECO:0000256" key="2">
    <source>
        <dbReference type="ARBA" id="ARBA00023015"/>
    </source>
</evidence>
<evidence type="ECO:0000313" key="6">
    <source>
        <dbReference type="EMBL" id="MCA2018042.1"/>
    </source>
</evidence>
<dbReference type="Gene3D" id="3.40.190.290">
    <property type="match status" value="1"/>
</dbReference>
<dbReference type="Pfam" id="PF00126">
    <property type="entry name" value="HTH_1"/>
    <property type="match status" value="1"/>
</dbReference>
<evidence type="ECO:0000313" key="7">
    <source>
        <dbReference type="Proteomes" id="UP001199044"/>
    </source>
</evidence>
<dbReference type="InterPro" id="IPR036390">
    <property type="entry name" value="WH_DNA-bd_sf"/>
</dbReference>
<dbReference type="PROSITE" id="PS50931">
    <property type="entry name" value="HTH_LYSR"/>
    <property type="match status" value="1"/>
</dbReference>
<dbReference type="Proteomes" id="UP001199044">
    <property type="component" value="Unassembled WGS sequence"/>
</dbReference>
<evidence type="ECO:0000256" key="1">
    <source>
        <dbReference type="ARBA" id="ARBA00009437"/>
    </source>
</evidence>
<proteinExistence type="inferred from homology"/>
<reference evidence="7" key="1">
    <citation type="submission" date="2023-07" db="EMBL/GenBank/DDBJ databases">
        <title>Molecular identification of indigenous halophilic bacteria isolated from red sea cost, biodegradation of synthetic dyes and assessment of degraded metabolite toxicity.</title>
        <authorList>
            <person name="Chaieb K."/>
            <person name="Altayb H.N."/>
        </authorList>
    </citation>
    <scope>NUCLEOTIDE SEQUENCE [LARGE SCALE GENOMIC DNA]</scope>
    <source>
        <strain evidence="7">K20</strain>
    </source>
</reference>
<evidence type="ECO:0000259" key="5">
    <source>
        <dbReference type="PROSITE" id="PS50931"/>
    </source>
</evidence>
<gene>
    <name evidence="6" type="ORF">LDJ79_18115</name>
</gene>
<keyword evidence="3" id="KW-0238">DNA-binding</keyword>